<dbReference type="Pfam" id="PF01467">
    <property type="entry name" value="CTP_transf_like"/>
    <property type="match status" value="1"/>
</dbReference>
<evidence type="ECO:0000313" key="14">
    <source>
        <dbReference type="EMBL" id="ODV60215.1"/>
    </source>
</evidence>
<keyword evidence="3" id="KW-0444">Lipid biosynthesis</keyword>
<evidence type="ECO:0000256" key="6">
    <source>
        <dbReference type="ARBA" id="ARBA00023098"/>
    </source>
</evidence>
<dbReference type="STRING" id="1344418.A0A1D2VF18"/>
<keyword evidence="8" id="KW-1208">Phospholipid metabolism</keyword>
<evidence type="ECO:0000256" key="5">
    <source>
        <dbReference type="ARBA" id="ARBA00022695"/>
    </source>
</evidence>
<evidence type="ECO:0000256" key="2">
    <source>
        <dbReference type="ARBA" id="ARBA00010101"/>
    </source>
</evidence>
<evidence type="ECO:0000256" key="8">
    <source>
        <dbReference type="ARBA" id="ARBA00023264"/>
    </source>
</evidence>
<dbReference type="GeneID" id="30967221"/>
<accession>A0A1D2VF18</accession>
<keyword evidence="6" id="KW-0443">Lipid metabolism</keyword>
<comment type="pathway">
    <text evidence="9">Phospholipid metabolism; phosphatidylethanolamine biosynthesis; phosphatidylethanolamine from ethanolamine: step 2/3.</text>
</comment>
<dbReference type="GO" id="GO:0004306">
    <property type="term" value="F:ethanolamine-phosphate cytidylyltransferase activity"/>
    <property type="evidence" value="ECO:0007669"/>
    <property type="project" value="UniProtKB-EC"/>
</dbReference>
<dbReference type="InterPro" id="IPR004821">
    <property type="entry name" value="Cyt_trans-like"/>
</dbReference>
<gene>
    <name evidence="14" type="ORF">ASCRUDRAFT_76706</name>
</gene>
<keyword evidence="4" id="KW-0808">Transferase</keyword>
<comment type="pathway">
    <text evidence="1">Lipid metabolism.</text>
</comment>
<proteinExistence type="inferred from homology"/>
<keyword evidence="5" id="KW-0548">Nucleotidyltransferase</keyword>
<dbReference type="PANTHER" id="PTHR45780">
    <property type="entry name" value="ETHANOLAMINE-PHOSPHATE CYTIDYLYLTRANSFERASE"/>
    <property type="match status" value="1"/>
</dbReference>
<dbReference type="FunCoup" id="A0A1D2VF18">
    <property type="interactions" value="562"/>
</dbReference>
<dbReference type="Gene3D" id="3.40.50.620">
    <property type="entry name" value="HUPs"/>
    <property type="match status" value="2"/>
</dbReference>
<evidence type="ECO:0000256" key="1">
    <source>
        <dbReference type="ARBA" id="ARBA00005189"/>
    </source>
</evidence>
<dbReference type="InParanoid" id="A0A1D2VF18"/>
<evidence type="ECO:0000256" key="7">
    <source>
        <dbReference type="ARBA" id="ARBA00023209"/>
    </source>
</evidence>
<dbReference type="PANTHER" id="PTHR45780:SF2">
    <property type="entry name" value="ETHANOLAMINE-PHOSPHATE CYTIDYLYLTRANSFERASE"/>
    <property type="match status" value="1"/>
</dbReference>
<dbReference type="CDD" id="cd02174">
    <property type="entry name" value="CCT"/>
    <property type="match status" value="1"/>
</dbReference>
<feature type="region of interest" description="Disordered" evidence="12">
    <location>
        <begin position="1"/>
        <end position="20"/>
    </location>
</feature>
<comment type="similarity">
    <text evidence="2">Belongs to the cytidylyltransferase family.</text>
</comment>
<evidence type="ECO:0000256" key="9">
    <source>
        <dbReference type="ARBA" id="ARBA00024191"/>
    </source>
</evidence>
<dbReference type="Proteomes" id="UP000095038">
    <property type="component" value="Unassembled WGS sequence"/>
</dbReference>
<dbReference type="UniPathway" id="UPA00558">
    <property type="reaction ID" value="UER00742"/>
</dbReference>
<dbReference type="OrthoDB" id="40021at2759"/>
<evidence type="ECO:0000256" key="3">
    <source>
        <dbReference type="ARBA" id="ARBA00022516"/>
    </source>
</evidence>
<keyword evidence="7" id="KW-0594">Phospholipid biosynthesis</keyword>
<dbReference type="EC" id="2.7.7.14" evidence="10"/>
<dbReference type="GO" id="GO:0006646">
    <property type="term" value="P:phosphatidylethanolamine biosynthetic process"/>
    <property type="evidence" value="ECO:0007669"/>
    <property type="project" value="UniProtKB-UniPathway"/>
</dbReference>
<evidence type="ECO:0000259" key="13">
    <source>
        <dbReference type="Pfam" id="PF01467"/>
    </source>
</evidence>
<reference evidence="15" key="1">
    <citation type="submission" date="2016-05" db="EMBL/GenBank/DDBJ databases">
        <title>Comparative genomics of biotechnologically important yeasts.</title>
        <authorList>
            <consortium name="DOE Joint Genome Institute"/>
            <person name="Riley R."/>
            <person name="Haridas S."/>
            <person name="Wolfe K.H."/>
            <person name="Lopes M.R."/>
            <person name="Hittinger C.T."/>
            <person name="Goker M."/>
            <person name="Salamov A."/>
            <person name="Wisecaver J."/>
            <person name="Long T.M."/>
            <person name="Aerts A.L."/>
            <person name="Barry K."/>
            <person name="Choi C."/>
            <person name="Clum A."/>
            <person name="Coughlan A.Y."/>
            <person name="Deshpande S."/>
            <person name="Douglass A.P."/>
            <person name="Hanson S.J."/>
            <person name="Klenk H.-P."/>
            <person name="Labutti K."/>
            <person name="Lapidus A."/>
            <person name="Lindquist E."/>
            <person name="Lipzen A."/>
            <person name="Meier-Kolthoff J.P."/>
            <person name="Ohm R.A."/>
            <person name="Otillar R.P."/>
            <person name="Pangilinan J."/>
            <person name="Peng Y."/>
            <person name="Rokas A."/>
            <person name="Rosa C.A."/>
            <person name="Scheuner C."/>
            <person name="Sibirny A.A."/>
            <person name="Slot J.C."/>
            <person name="Stielow J.B."/>
            <person name="Sun H."/>
            <person name="Kurtzman C.P."/>
            <person name="Blackwell M."/>
            <person name="Grigoriev I.V."/>
            <person name="Jeffries T.W."/>
        </authorList>
    </citation>
    <scope>NUCLEOTIDE SEQUENCE [LARGE SCALE GENOMIC DNA]</scope>
    <source>
        <strain evidence="15">DSM 1968</strain>
    </source>
</reference>
<evidence type="ECO:0000256" key="11">
    <source>
        <dbReference type="ARBA" id="ARBA00031473"/>
    </source>
</evidence>
<feature type="compositionally biased region" description="Low complexity" evidence="12">
    <location>
        <begin position="11"/>
        <end position="20"/>
    </location>
</feature>
<dbReference type="EMBL" id="KV454483">
    <property type="protein sequence ID" value="ODV60215.1"/>
    <property type="molecule type" value="Genomic_DNA"/>
</dbReference>
<dbReference type="GO" id="GO:0005737">
    <property type="term" value="C:cytoplasm"/>
    <property type="evidence" value="ECO:0007669"/>
    <property type="project" value="TreeGrafter"/>
</dbReference>
<evidence type="ECO:0000256" key="4">
    <source>
        <dbReference type="ARBA" id="ARBA00022679"/>
    </source>
</evidence>
<name>A0A1D2VF18_9ASCO</name>
<evidence type="ECO:0000313" key="15">
    <source>
        <dbReference type="Proteomes" id="UP000095038"/>
    </source>
</evidence>
<dbReference type="SUPFAM" id="SSF52374">
    <property type="entry name" value="Nucleotidylyl transferase"/>
    <property type="match status" value="2"/>
</dbReference>
<dbReference type="InterPro" id="IPR041723">
    <property type="entry name" value="CCT"/>
</dbReference>
<evidence type="ECO:0000256" key="12">
    <source>
        <dbReference type="SAM" id="MobiDB-lite"/>
    </source>
</evidence>
<dbReference type="InterPro" id="IPR044608">
    <property type="entry name" value="Ect1/PCYT2"/>
</dbReference>
<protein>
    <recommendedName>
        <fullName evidence="10">ethanolamine-phosphate cytidylyltransferase</fullName>
        <ecNumber evidence="10">2.7.7.14</ecNumber>
    </recommendedName>
    <alternativeName>
        <fullName evidence="11">CTP:phosphoethanolamine cytidylyltransferase</fullName>
    </alternativeName>
</protein>
<dbReference type="AlphaFoldDB" id="A0A1D2VF18"/>
<organism evidence="14 15">
    <name type="scientific">Ascoidea rubescens DSM 1968</name>
    <dbReference type="NCBI Taxonomy" id="1344418"/>
    <lineage>
        <taxon>Eukaryota</taxon>
        <taxon>Fungi</taxon>
        <taxon>Dikarya</taxon>
        <taxon>Ascomycota</taxon>
        <taxon>Saccharomycotina</taxon>
        <taxon>Saccharomycetes</taxon>
        <taxon>Ascoideaceae</taxon>
        <taxon>Ascoidea</taxon>
    </lineage>
</organism>
<feature type="domain" description="Cytidyltransferase-like" evidence="13">
    <location>
        <begin position="33"/>
        <end position="156"/>
    </location>
</feature>
<dbReference type="InterPro" id="IPR014729">
    <property type="entry name" value="Rossmann-like_a/b/a_fold"/>
</dbReference>
<dbReference type="RefSeq" id="XP_020046522.1">
    <property type="nucleotide sequence ID" value="XM_020193585.1"/>
</dbReference>
<sequence length="445" mass="50657">MTKDKQQHFSNTNTDNTDNTDNQVTLYDSRIWVDGCFDFTHHGHAGAMLQAKRLGTELYVGIHSDEDILLNKGPTVMSLDERITAVNCCKWCNQIVPYAPYVTDPKVLDEYHCKYVVHGDDITTDANGKDCYQVCKDLGRFLVVKRTPNISTTDLVGRMLLFSKSHFISTLTSNDLISFHNNNNKKNITNSITNQLLTQESYLKFKDYATCENGLDPGSLVYIYTNDNKKINDFIDPSLEIQSKINNNGIYYIDGGFDLFQSGQIEALKIVYNQASSLNIPVIVGINDDTSINKNKGLNYPIMNLFERSLCVLQCKYINGIILGAPYIPNSAFINLLSQKINNKVWKVFHGPTSEFALSNNESSENLDKKVLLSNDPYYDCKKMGIYQNIGSHKYDNVSTEAIVKRVLDNRLAYEERQRKKGWKSEIERKLESDEKNKLNQASKY</sequence>
<dbReference type="NCBIfam" id="TIGR00125">
    <property type="entry name" value="cyt_tran_rel"/>
    <property type="match status" value="1"/>
</dbReference>
<keyword evidence="15" id="KW-1185">Reference proteome</keyword>
<evidence type="ECO:0000256" key="10">
    <source>
        <dbReference type="ARBA" id="ARBA00024221"/>
    </source>
</evidence>